<keyword evidence="1" id="KW-1133">Transmembrane helix</keyword>
<evidence type="ECO:0000313" key="2">
    <source>
        <dbReference type="EMBL" id="CAE18976.1"/>
    </source>
</evidence>
<protein>
    <submittedName>
        <fullName evidence="2">Uncharacterized protein</fullName>
    </submittedName>
</protein>
<feature type="transmembrane region" description="Helical" evidence="1">
    <location>
        <begin position="36"/>
        <end position="56"/>
    </location>
</feature>
<organism evidence="2 3">
    <name type="scientific">Prochlorococcus marinus subsp. pastoris (strain CCMP1986 / NIES-2087 / MED4)</name>
    <dbReference type="NCBI Taxonomy" id="59919"/>
    <lineage>
        <taxon>Bacteria</taxon>
        <taxon>Bacillati</taxon>
        <taxon>Cyanobacteriota</taxon>
        <taxon>Cyanophyceae</taxon>
        <taxon>Synechococcales</taxon>
        <taxon>Prochlorococcaceae</taxon>
        <taxon>Prochlorococcus</taxon>
    </lineage>
</organism>
<keyword evidence="1" id="KW-0472">Membrane</keyword>
<keyword evidence="1" id="KW-0812">Transmembrane</keyword>
<dbReference type="eggNOG" id="ENOG5030PZV">
    <property type="taxonomic scope" value="Bacteria"/>
</dbReference>
<name>Q7V2G3_PROMP</name>
<dbReference type="HOGENOM" id="CLU_1814109_0_0_3"/>
<proteinExistence type="predicted"/>
<dbReference type="Proteomes" id="UP000001026">
    <property type="component" value="Chromosome"/>
</dbReference>
<dbReference type="AlphaFoldDB" id="Q7V2G3"/>
<reference evidence="2 3" key="1">
    <citation type="journal article" date="2003" name="Nature">
        <title>Genome divergence in two Prochlorococcus ecotypes reflects oceanic niche differentiation.</title>
        <authorList>
            <person name="Rocap G."/>
            <person name="Larimer F.W."/>
            <person name="Lamerdin J.E."/>
            <person name="Malfatti S."/>
            <person name="Chain P."/>
            <person name="Ahlgren N.A."/>
            <person name="Arellano A."/>
            <person name="Coleman M."/>
            <person name="Hauser L."/>
            <person name="Hess W.R."/>
            <person name="Johnson Z.I."/>
            <person name="Land M.L."/>
            <person name="Lindell D."/>
            <person name="Post A.F."/>
            <person name="Regala W."/>
            <person name="Shah M."/>
            <person name="Shaw S.L."/>
            <person name="Steglich C."/>
            <person name="Sullivan M.B."/>
            <person name="Ting C.S."/>
            <person name="Tolonen A."/>
            <person name="Webb E.A."/>
            <person name="Zinser E.R."/>
            <person name="Chisholm S.W."/>
        </authorList>
    </citation>
    <scope>NUCLEOTIDE SEQUENCE [LARGE SCALE GENOMIC DNA]</scope>
    <source>
        <strain evidence="3">CCMP1986 / NIES-2087 / MED4</strain>
    </source>
</reference>
<sequence length="143" mass="17101">MNINKNENSLKKKLYDADKITSKKIKFFNLKFIHRIFDSVNISLLILIFILSFISFNSQRKWTSIYKKLLKTRANNNNLIDYISKTEEFYINKIESLNTLKKTTPKDLIYLDKQTIQNKNNYLNKKIKFIKDGLKDSKYQKGY</sequence>
<dbReference type="OrthoDB" id="540020at2"/>
<gene>
    <name evidence="2" type="ordered locus">PMM0517</name>
</gene>
<evidence type="ECO:0000256" key="1">
    <source>
        <dbReference type="SAM" id="Phobius"/>
    </source>
</evidence>
<evidence type="ECO:0000313" key="3">
    <source>
        <dbReference type="Proteomes" id="UP000001026"/>
    </source>
</evidence>
<dbReference type="RefSeq" id="WP_011132152.1">
    <property type="nucleotide sequence ID" value="NC_005072.1"/>
</dbReference>
<accession>Q7V2G3</accession>
<dbReference type="EMBL" id="BX548174">
    <property type="protein sequence ID" value="CAE18976.1"/>
    <property type="molecule type" value="Genomic_DNA"/>
</dbReference>
<dbReference type="STRING" id="59919.PMM0517"/>
<dbReference type="KEGG" id="pmm:PMM0517"/>